<reference evidence="2 3" key="1">
    <citation type="journal article" date="2023" name="G3 (Bethesda)">
        <title>A chromosome-level genome assembly of Zasmidium syzygii isolated from banana leaves.</title>
        <authorList>
            <person name="van Westerhoven A.C."/>
            <person name="Mehrabi R."/>
            <person name="Talebi R."/>
            <person name="Steentjes M.B.F."/>
            <person name="Corcolon B."/>
            <person name="Chong P.A."/>
            <person name="Kema G.H.J."/>
            <person name="Seidl M.F."/>
        </authorList>
    </citation>
    <scope>NUCLEOTIDE SEQUENCE [LARGE SCALE GENOMIC DNA]</scope>
    <source>
        <strain evidence="2 3">P124</strain>
    </source>
</reference>
<dbReference type="InterPro" id="IPR036047">
    <property type="entry name" value="F-box-like_dom_sf"/>
</dbReference>
<accession>A0ABR0EHT0</accession>
<dbReference type="Proteomes" id="UP001305779">
    <property type="component" value="Unassembled WGS sequence"/>
</dbReference>
<evidence type="ECO:0000313" key="3">
    <source>
        <dbReference type="Proteomes" id="UP001305779"/>
    </source>
</evidence>
<evidence type="ECO:0000313" key="2">
    <source>
        <dbReference type="EMBL" id="KAK4500796.1"/>
    </source>
</evidence>
<feature type="region of interest" description="Disordered" evidence="1">
    <location>
        <begin position="1"/>
        <end position="43"/>
    </location>
</feature>
<evidence type="ECO:0000256" key="1">
    <source>
        <dbReference type="SAM" id="MobiDB-lite"/>
    </source>
</evidence>
<gene>
    <name evidence="2" type="ORF">PRZ48_008988</name>
</gene>
<proteinExistence type="predicted"/>
<protein>
    <recommendedName>
        <fullName evidence="4">F-box domain-containing protein</fullName>
    </recommendedName>
</protein>
<comment type="caution">
    <text evidence="2">The sequence shown here is derived from an EMBL/GenBank/DDBJ whole genome shotgun (WGS) entry which is preliminary data.</text>
</comment>
<dbReference type="EMBL" id="JAXOVC010000006">
    <property type="protein sequence ID" value="KAK4500796.1"/>
    <property type="molecule type" value="Genomic_DNA"/>
</dbReference>
<keyword evidence="3" id="KW-1185">Reference proteome</keyword>
<evidence type="ECO:0008006" key="4">
    <source>
        <dbReference type="Google" id="ProtNLM"/>
    </source>
</evidence>
<organism evidence="2 3">
    <name type="scientific">Zasmidium cellare</name>
    <name type="common">Wine cellar mold</name>
    <name type="synonym">Racodium cellare</name>
    <dbReference type="NCBI Taxonomy" id="395010"/>
    <lineage>
        <taxon>Eukaryota</taxon>
        <taxon>Fungi</taxon>
        <taxon>Dikarya</taxon>
        <taxon>Ascomycota</taxon>
        <taxon>Pezizomycotina</taxon>
        <taxon>Dothideomycetes</taxon>
        <taxon>Dothideomycetidae</taxon>
        <taxon>Mycosphaerellales</taxon>
        <taxon>Mycosphaerellaceae</taxon>
        <taxon>Zasmidium</taxon>
    </lineage>
</organism>
<dbReference type="SUPFAM" id="SSF81383">
    <property type="entry name" value="F-box domain"/>
    <property type="match status" value="1"/>
</dbReference>
<sequence>MASATEDERKPRKVRVVSSSEKHNKPSTTPSRPAVEFSGRSIPVSDSTIMPAFQLHRRRQLRLRDQQQRAKNGQAALPDVPTLTNDFNNLSISFWDRRLGANDQSKYLGTARVIKKNPGKHVGSVSGRIEDVCRDETAQVDTQLSKKSLVVKLPVSVDPVILLKCGRAIKHLIGKDDTSFASLSINNLPTRKDPNSSKKALTTAAARMYQRKKLAPADPDTIPAAPAAIVRKESACEAVLGTTELLEHILLFLPASKILVCQRVSRTFKNCYGSSRQLRLKTFAQVHKFVSPRPPPFQIVNGVPALPFVLNPTLFRQRPRRVHASPSRWVYRMEHLVGVDECGLAVDPGEAPPSLLLRFNDYRLDQSWWAPSIGSWCEQYLIDTLYPIRVGVSFQDTRVEDQGRLIIKKQCRARFTAGNVTVGWILEYCKLINAYLVESLFSLPDFVHDLRSLILAHARTSSGENEHQMYAASLPPVNCTVTTHTTRKRLN</sequence>
<name>A0ABR0EHT0_ZASCE</name>
<feature type="compositionally biased region" description="Basic and acidic residues" evidence="1">
    <location>
        <begin position="1"/>
        <end position="10"/>
    </location>
</feature>